<organism evidence="2 3">
    <name type="scientific">Haematococcus lacustris</name>
    <name type="common">Green alga</name>
    <name type="synonym">Haematococcus pluvialis</name>
    <dbReference type="NCBI Taxonomy" id="44745"/>
    <lineage>
        <taxon>Eukaryota</taxon>
        <taxon>Viridiplantae</taxon>
        <taxon>Chlorophyta</taxon>
        <taxon>core chlorophytes</taxon>
        <taxon>Chlorophyceae</taxon>
        <taxon>CS clade</taxon>
        <taxon>Chlamydomonadales</taxon>
        <taxon>Haematococcaceae</taxon>
        <taxon>Haematococcus</taxon>
    </lineage>
</organism>
<dbReference type="Proteomes" id="UP000485058">
    <property type="component" value="Unassembled WGS sequence"/>
</dbReference>
<reference evidence="2 3" key="1">
    <citation type="submission" date="2020-02" db="EMBL/GenBank/DDBJ databases">
        <title>Draft genome sequence of Haematococcus lacustris strain NIES-144.</title>
        <authorList>
            <person name="Morimoto D."/>
            <person name="Nakagawa S."/>
            <person name="Yoshida T."/>
            <person name="Sawayama S."/>
        </authorList>
    </citation>
    <scope>NUCLEOTIDE SEQUENCE [LARGE SCALE GENOMIC DNA]</scope>
    <source>
        <strain evidence="2 3">NIES-144</strain>
    </source>
</reference>
<comment type="caution">
    <text evidence="2">The sequence shown here is derived from an EMBL/GenBank/DDBJ whole genome shotgun (WGS) entry which is preliminary data.</text>
</comment>
<gene>
    <name evidence="2" type="ORF">HaLaN_16950</name>
</gene>
<name>A0A699ZN49_HAELA</name>
<evidence type="ECO:0000313" key="3">
    <source>
        <dbReference type="Proteomes" id="UP000485058"/>
    </source>
</evidence>
<dbReference type="AlphaFoldDB" id="A0A699ZN49"/>
<feature type="region of interest" description="Disordered" evidence="1">
    <location>
        <begin position="28"/>
        <end position="47"/>
    </location>
</feature>
<proteinExistence type="predicted"/>
<dbReference type="EMBL" id="BLLF01001542">
    <property type="protein sequence ID" value="GFH19918.1"/>
    <property type="molecule type" value="Genomic_DNA"/>
</dbReference>
<keyword evidence="3" id="KW-1185">Reference proteome</keyword>
<evidence type="ECO:0000313" key="2">
    <source>
        <dbReference type="EMBL" id="GFH19918.1"/>
    </source>
</evidence>
<sequence length="92" mass="9856">MALAAGAAWVSMAAAQRLHAEDVQRRLVHHKGRRPREVGSSNTQGNGRTSAVVIHIGSARLVFFFSPSLMGGKQRHAQRLLSCLGAGPTARE</sequence>
<protein>
    <submittedName>
        <fullName evidence="2">Uncharacterized protein</fullName>
    </submittedName>
</protein>
<evidence type="ECO:0000256" key="1">
    <source>
        <dbReference type="SAM" id="MobiDB-lite"/>
    </source>
</evidence>
<accession>A0A699ZN49</accession>